<organism evidence="2 3">
    <name type="scientific">Mycolicibacterium tokaiense</name>
    <dbReference type="NCBI Taxonomy" id="39695"/>
    <lineage>
        <taxon>Bacteria</taxon>
        <taxon>Bacillati</taxon>
        <taxon>Actinomycetota</taxon>
        <taxon>Actinomycetes</taxon>
        <taxon>Mycobacteriales</taxon>
        <taxon>Mycobacteriaceae</taxon>
        <taxon>Mycolicibacterium</taxon>
    </lineage>
</organism>
<accession>A0A378TIH8</accession>
<name>A0A378TIH8_9MYCO</name>
<dbReference type="Pfam" id="PF02698">
    <property type="entry name" value="DUF218"/>
    <property type="match status" value="1"/>
</dbReference>
<dbReference type="InterPro" id="IPR003848">
    <property type="entry name" value="DUF218"/>
</dbReference>
<dbReference type="Proteomes" id="UP000254978">
    <property type="component" value="Unassembled WGS sequence"/>
</dbReference>
<feature type="domain" description="DUF218" evidence="1">
    <location>
        <begin position="46"/>
        <end position="153"/>
    </location>
</feature>
<dbReference type="CDD" id="cd06259">
    <property type="entry name" value="YdcF-like"/>
    <property type="match status" value="1"/>
</dbReference>
<dbReference type="AlphaFoldDB" id="A0A378TIH8"/>
<proteinExistence type="predicted"/>
<dbReference type="EMBL" id="UGQT01000001">
    <property type="protein sequence ID" value="STZ60611.1"/>
    <property type="molecule type" value="Genomic_DNA"/>
</dbReference>
<sequence>MSPARNAARKAVLRTLAVLLVVVLTAVAAGYPVYVRPQTDQPRPADAILVLGGTASAQRYLTGLELAADGLAPTLVLSNPYRPRDPVLDALCARQQPGFAVVCFAPEPRTTLGEGRQLRRLEAENGWRSVIVVTSTPHVSRARYIIGKCFDGELIMIGTPARLSVAGWAWLYAYHSAGYVKSWLQGQC</sequence>
<reference evidence="2 3" key="1">
    <citation type="submission" date="2018-06" db="EMBL/GenBank/DDBJ databases">
        <authorList>
            <consortium name="Pathogen Informatics"/>
            <person name="Doyle S."/>
        </authorList>
    </citation>
    <scope>NUCLEOTIDE SEQUENCE [LARGE SCALE GENOMIC DNA]</scope>
    <source>
        <strain evidence="2 3">NCTC10821</strain>
    </source>
</reference>
<protein>
    <submittedName>
        <fullName evidence="2">DUF218 domain</fullName>
    </submittedName>
</protein>
<keyword evidence="3" id="KW-1185">Reference proteome</keyword>
<gene>
    <name evidence="2" type="ORF">NCTC10821_04153</name>
</gene>
<evidence type="ECO:0000313" key="3">
    <source>
        <dbReference type="Proteomes" id="UP000254978"/>
    </source>
</evidence>
<evidence type="ECO:0000259" key="1">
    <source>
        <dbReference type="Pfam" id="PF02698"/>
    </source>
</evidence>
<evidence type="ECO:0000313" key="2">
    <source>
        <dbReference type="EMBL" id="STZ60611.1"/>
    </source>
</evidence>